<feature type="transmembrane region" description="Helical" evidence="4">
    <location>
        <begin position="56"/>
        <end position="76"/>
    </location>
</feature>
<protein>
    <submittedName>
        <fullName evidence="6">Predicted arabinose efflux permease, MFS family</fullName>
    </submittedName>
</protein>
<sequence length="416" mass="44520">MTGPRAYAAFVRDNAAFLAAGVLICFTSNFGQTWFISLFAAGILRDFGLTDGQWGLVYMVATGASAGAMIFAGGLTDRVRVRVLAMIASVGLALACLALATVEGVAALLLTIWALRFFGQGLMTHMSAVAMSRWFVATRGKALSISAMGFSLGQATLPIIFVALLATTNWRNLWFVAGLLVLLAMPVILRLLRAERTPQSLAAEAPSVGMDGRHWTRGQMVRHWLFWAVMPLMLGPYAFVTALFFHQVHFVADKGWDLVDYVALMPLFTAVTVAMTFASGAALDRMGTGRLMSLYLLPFVGAFLIFWSSETLFGAALGLAVMGLGTGAQATVPNAFWAEYYGTRHLGSIKAMAMSIMVLGTAIGPGLTGTLIDLGWELDDQSLGIAVYFAAAALLATLAIQRAKRGLAPQIDVIRP</sequence>
<dbReference type="PANTHER" id="PTHR11360:SF308">
    <property type="entry name" value="BLL3089 PROTEIN"/>
    <property type="match status" value="1"/>
</dbReference>
<feature type="transmembrane region" description="Helical" evidence="4">
    <location>
        <begin position="83"/>
        <end position="102"/>
    </location>
</feature>
<dbReference type="InterPro" id="IPR050327">
    <property type="entry name" value="Proton-linked_MCT"/>
</dbReference>
<feature type="transmembrane region" description="Helical" evidence="4">
    <location>
        <begin position="15"/>
        <end position="44"/>
    </location>
</feature>
<feature type="transmembrane region" description="Helical" evidence="4">
    <location>
        <begin position="383"/>
        <end position="400"/>
    </location>
</feature>
<dbReference type="GO" id="GO:0022857">
    <property type="term" value="F:transmembrane transporter activity"/>
    <property type="evidence" value="ECO:0007669"/>
    <property type="project" value="InterPro"/>
</dbReference>
<dbReference type="SUPFAM" id="SSF103473">
    <property type="entry name" value="MFS general substrate transporter"/>
    <property type="match status" value="1"/>
</dbReference>
<feature type="transmembrane region" description="Helical" evidence="4">
    <location>
        <begin position="315"/>
        <end position="337"/>
    </location>
</feature>
<dbReference type="PANTHER" id="PTHR11360">
    <property type="entry name" value="MONOCARBOXYLATE TRANSPORTER"/>
    <property type="match status" value="1"/>
</dbReference>
<evidence type="ECO:0000313" key="6">
    <source>
        <dbReference type="EMBL" id="SFJ69604.1"/>
    </source>
</evidence>
<evidence type="ECO:0000256" key="1">
    <source>
        <dbReference type="ARBA" id="ARBA00022692"/>
    </source>
</evidence>
<evidence type="ECO:0000256" key="2">
    <source>
        <dbReference type="ARBA" id="ARBA00022989"/>
    </source>
</evidence>
<dbReference type="Proteomes" id="UP000199110">
    <property type="component" value="Unassembled WGS sequence"/>
</dbReference>
<feature type="domain" description="Major facilitator superfamily (MFS) profile" evidence="5">
    <location>
        <begin position="17"/>
        <end position="404"/>
    </location>
</feature>
<dbReference type="InterPro" id="IPR036259">
    <property type="entry name" value="MFS_trans_sf"/>
</dbReference>
<feature type="transmembrane region" description="Helical" evidence="4">
    <location>
        <begin position="291"/>
        <end position="309"/>
    </location>
</feature>
<feature type="transmembrane region" description="Helical" evidence="4">
    <location>
        <begin position="349"/>
        <end position="371"/>
    </location>
</feature>
<keyword evidence="7" id="KW-1185">Reference proteome</keyword>
<dbReference type="EMBL" id="FORA01000005">
    <property type="protein sequence ID" value="SFJ69604.1"/>
    <property type="molecule type" value="Genomic_DNA"/>
</dbReference>
<dbReference type="RefSeq" id="WP_092783743.1">
    <property type="nucleotide sequence ID" value="NZ_FORA01000005.1"/>
</dbReference>
<feature type="transmembrane region" description="Helical" evidence="4">
    <location>
        <begin position="224"/>
        <end position="246"/>
    </location>
</feature>
<evidence type="ECO:0000256" key="3">
    <source>
        <dbReference type="ARBA" id="ARBA00023136"/>
    </source>
</evidence>
<dbReference type="Gene3D" id="1.20.1250.20">
    <property type="entry name" value="MFS general substrate transporter like domains"/>
    <property type="match status" value="2"/>
</dbReference>
<reference evidence="6 7" key="1">
    <citation type="submission" date="2016-10" db="EMBL/GenBank/DDBJ databases">
        <authorList>
            <person name="de Groot N.N."/>
        </authorList>
    </citation>
    <scope>NUCLEOTIDE SEQUENCE [LARGE SCALE GENOMIC DNA]</scope>
    <source>
        <strain evidence="6 7">DSM 19073</strain>
    </source>
</reference>
<keyword evidence="3 4" id="KW-0472">Membrane</keyword>
<dbReference type="InterPro" id="IPR020846">
    <property type="entry name" value="MFS_dom"/>
</dbReference>
<feature type="transmembrane region" description="Helical" evidence="4">
    <location>
        <begin position="258"/>
        <end position="279"/>
    </location>
</feature>
<keyword evidence="1 4" id="KW-0812">Transmembrane</keyword>
<dbReference type="STRING" id="390807.SAMN04488095_3421"/>
<dbReference type="AlphaFoldDB" id="A0A1I3TEJ8"/>
<feature type="transmembrane region" description="Helical" evidence="4">
    <location>
        <begin position="142"/>
        <end position="167"/>
    </location>
</feature>
<accession>A0A1I3TEJ8</accession>
<dbReference type="Pfam" id="PF07690">
    <property type="entry name" value="MFS_1"/>
    <property type="match status" value="1"/>
</dbReference>
<dbReference type="OrthoDB" id="1404228at2"/>
<keyword evidence="2 4" id="KW-1133">Transmembrane helix</keyword>
<dbReference type="PROSITE" id="PS50850">
    <property type="entry name" value="MFS"/>
    <property type="match status" value="1"/>
</dbReference>
<feature type="transmembrane region" description="Helical" evidence="4">
    <location>
        <begin position="108"/>
        <end position="130"/>
    </location>
</feature>
<evidence type="ECO:0000259" key="5">
    <source>
        <dbReference type="PROSITE" id="PS50850"/>
    </source>
</evidence>
<evidence type="ECO:0000256" key="4">
    <source>
        <dbReference type="SAM" id="Phobius"/>
    </source>
</evidence>
<dbReference type="InterPro" id="IPR011701">
    <property type="entry name" value="MFS"/>
</dbReference>
<name>A0A1I3TEJ8_9RHOB</name>
<organism evidence="6 7">
    <name type="scientific">Jannaschia pohangensis</name>
    <dbReference type="NCBI Taxonomy" id="390807"/>
    <lineage>
        <taxon>Bacteria</taxon>
        <taxon>Pseudomonadati</taxon>
        <taxon>Pseudomonadota</taxon>
        <taxon>Alphaproteobacteria</taxon>
        <taxon>Rhodobacterales</taxon>
        <taxon>Roseobacteraceae</taxon>
        <taxon>Jannaschia</taxon>
    </lineage>
</organism>
<evidence type="ECO:0000313" key="7">
    <source>
        <dbReference type="Proteomes" id="UP000199110"/>
    </source>
</evidence>
<proteinExistence type="predicted"/>
<gene>
    <name evidence="6" type="ORF">SAMN04488095_3421</name>
</gene>
<feature type="transmembrane region" description="Helical" evidence="4">
    <location>
        <begin position="173"/>
        <end position="192"/>
    </location>
</feature>